<dbReference type="AlphaFoldDB" id="A0A4C1VPD3"/>
<evidence type="ECO:0000313" key="1">
    <source>
        <dbReference type="EMBL" id="GBP40996.1"/>
    </source>
</evidence>
<keyword evidence="2" id="KW-1185">Reference proteome</keyword>
<evidence type="ECO:0000313" key="2">
    <source>
        <dbReference type="Proteomes" id="UP000299102"/>
    </source>
</evidence>
<gene>
    <name evidence="1" type="ORF">EVAR_82956_1</name>
</gene>
<protein>
    <submittedName>
        <fullName evidence="1">Uncharacterized protein</fullName>
    </submittedName>
</protein>
<dbReference type="EMBL" id="BGZK01000391">
    <property type="protein sequence ID" value="GBP40996.1"/>
    <property type="molecule type" value="Genomic_DNA"/>
</dbReference>
<accession>A0A4C1VPD3</accession>
<sequence length="115" mass="13176">MPTREDSSWFSLRELLVGRERISPPKLFNYGGPKAVFTRSARATPTSPVLARALNKHRDCTKSQSQISHIRRRYLATSGRAMYLRRGNFSHRTHWKGPTFIFVTAADEEWRGQGG</sequence>
<dbReference type="Proteomes" id="UP000299102">
    <property type="component" value="Unassembled WGS sequence"/>
</dbReference>
<reference evidence="1 2" key="1">
    <citation type="journal article" date="2019" name="Commun. Biol.">
        <title>The bagworm genome reveals a unique fibroin gene that provides high tensile strength.</title>
        <authorList>
            <person name="Kono N."/>
            <person name="Nakamura H."/>
            <person name="Ohtoshi R."/>
            <person name="Tomita M."/>
            <person name="Numata K."/>
            <person name="Arakawa K."/>
        </authorList>
    </citation>
    <scope>NUCLEOTIDE SEQUENCE [LARGE SCALE GENOMIC DNA]</scope>
</reference>
<organism evidence="1 2">
    <name type="scientific">Eumeta variegata</name>
    <name type="common">Bagworm moth</name>
    <name type="synonym">Eumeta japonica</name>
    <dbReference type="NCBI Taxonomy" id="151549"/>
    <lineage>
        <taxon>Eukaryota</taxon>
        <taxon>Metazoa</taxon>
        <taxon>Ecdysozoa</taxon>
        <taxon>Arthropoda</taxon>
        <taxon>Hexapoda</taxon>
        <taxon>Insecta</taxon>
        <taxon>Pterygota</taxon>
        <taxon>Neoptera</taxon>
        <taxon>Endopterygota</taxon>
        <taxon>Lepidoptera</taxon>
        <taxon>Glossata</taxon>
        <taxon>Ditrysia</taxon>
        <taxon>Tineoidea</taxon>
        <taxon>Psychidae</taxon>
        <taxon>Oiketicinae</taxon>
        <taxon>Eumeta</taxon>
    </lineage>
</organism>
<name>A0A4C1VPD3_EUMVA</name>
<proteinExistence type="predicted"/>
<comment type="caution">
    <text evidence="1">The sequence shown here is derived from an EMBL/GenBank/DDBJ whole genome shotgun (WGS) entry which is preliminary data.</text>
</comment>